<keyword evidence="7" id="KW-0175">Coiled coil</keyword>
<evidence type="ECO:0000259" key="8">
    <source>
        <dbReference type="Pfam" id="PF02108"/>
    </source>
</evidence>
<dbReference type="GO" id="GO:0005829">
    <property type="term" value="C:cytosol"/>
    <property type="evidence" value="ECO:0007669"/>
    <property type="project" value="TreeGrafter"/>
</dbReference>
<evidence type="ECO:0000256" key="4">
    <source>
        <dbReference type="ARBA" id="ARBA00022795"/>
    </source>
</evidence>
<dbReference type="GO" id="GO:0015031">
    <property type="term" value="P:protein transport"/>
    <property type="evidence" value="ECO:0007669"/>
    <property type="project" value="UniProtKB-KW"/>
</dbReference>
<dbReference type="InterPro" id="IPR018035">
    <property type="entry name" value="Flagellar_FliH/T3SS_HrpE"/>
</dbReference>
<gene>
    <name evidence="9" type="ORF">NEOCIP111885_03517</name>
</gene>
<dbReference type="Pfam" id="PF02108">
    <property type="entry name" value="FliH"/>
    <property type="match status" value="1"/>
</dbReference>
<dbReference type="AlphaFoldDB" id="A0A9C7GC95"/>
<evidence type="ECO:0000256" key="5">
    <source>
        <dbReference type="ARBA" id="ARBA00022927"/>
    </source>
</evidence>
<dbReference type="InterPro" id="IPR051472">
    <property type="entry name" value="T3SS_Stator/FliH"/>
</dbReference>
<keyword evidence="5" id="KW-0653">Protein transport</keyword>
<comment type="caution">
    <text evidence="9">The sequence shown here is derived from an EMBL/GenBank/DDBJ whole genome shotgun (WGS) entry which is preliminary data.</text>
</comment>
<protein>
    <recommendedName>
        <fullName evidence="8">Flagellar assembly protein FliH/Type III secretion system HrpE domain-containing protein</fullName>
    </recommendedName>
</protein>
<feature type="coiled-coil region" evidence="7">
    <location>
        <begin position="117"/>
        <end position="144"/>
    </location>
</feature>
<evidence type="ECO:0000256" key="6">
    <source>
        <dbReference type="ARBA" id="ARBA00023225"/>
    </source>
</evidence>
<evidence type="ECO:0000256" key="7">
    <source>
        <dbReference type="SAM" id="Coils"/>
    </source>
</evidence>
<proteinExistence type="inferred from homology"/>
<keyword evidence="4" id="KW-1005">Bacterial flagellum biogenesis</keyword>
<dbReference type="PANTHER" id="PTHR34982:SF1">
    <property type="entry name" value="FLAGELLAR ASSEMBLY PROTEIN FLIH"/>
    <property type="match status" value="1"/>
</dbReference>
<organism evidence="9 10">
    <name type="scientific">Pseudoneobacillus rhizosphaerae</name>
    <dbReference type="NCBI Taxonomy" id="2880968"/>
    <lineage>
        <taxon>Bacteria</taxon>
        <taxon>Bacillati</taxon>
        <taxon>Bacillota</taxon>
        <taxon>Bacilli</taxon>
        <taxon>Bacillales</taxon>
        <taxon>Bacillaceae</taxon>
        <taxon>Pseudoneobacillus</taxon>
    </lineage>
</organism>
<evidence type="ECO:0000313" key="9">
    <source>
        <dbReference type="EMBL" id="CAG9609774.1"/>
    </source>
</evidence>
<comment type="similarity">
    <text evidence="2">Belongs to the FliH family.</text>
</comment>
<keyword evidence="3" id="KW-0813">Transport</keyword>
<dbReference type="Proteomes" id="UP000789845">
    <property type="component" value="Unassembled WGS sequence"/>
</dbReference>
<sequence length="275" mass="31651">MTSYSKVFKASHLTDSRDVKVVKIPVGNKSKQISTSDSTKQADDVAIETQMVDKLIQEAQLKAQEIILKAKQKVNSMINDAEEKMGMWWEENEKRLEILTQEARDKGFQEGMLTGKKEVEERVYQEYKEKIGQVQELLENAYKQKESIILEAEPFLLELSNAIASQIIKQELECYPDKFLELIKQHILRFKEKDFITICVHPMDFDYIQSQRAHLLAVVNGETEIKIVPDHSVSEKGCIIRTAYGSVDARIDTQIEEIKKVIQDARRVPEGEFNS</sequence>
<keyword evidence="6" id="KW-1006">Bacterial flagellum protein export</keyword>
<accession>A0A9C7GC95</accession>
<evidence type="ECO:0000313" key="10">
    <source>
        <dbReference type="Proteomes" id="UP000789845"/>
    </source>
</evidence>
<name>A0A9C7GC95_9BACI</name>
<comment type="function">
    <text evidence="1">Needed for flagellar regrowth and assembly.</text>
</comment>
<keyword evidence="10" id="KW-1185">Reference proteome</keyword>
<evidence type="ECO:0000256" key="3">
    <source>
        <dbReference type="ARBA" id="ARBA00022448"/>
    </source>
</evidence>
<dbReference type="EMBL" id="CAKJTG010000023">
    <property type="protein sequence ID" value="CAG9609774.1"/>
    <property type="molecule type" value="Genomic_DNA"/>
</dbReference>
<feature type="domain" description="Flagellar assembly protein FliH/Type III secretion system HrpE" evidence="8">
    <location>
        <begin position="129"/>
        <end position="257"/>
    </location>
</feature>
<evidence type="ECO:0000256" key="2">
    <source>
        <dbReference type="ARBA" id="ARBA00006602"/>
    </source>
</evidence>
<evidence type="ECO:0000256" key="1">
    <source>
        <dbReference type="ARBA" id="ARBA00003041"/>
    </source>
</evidence>
<dbReference type="RefSeq" id="WP_230498011.1">
    <property type="nucleotide sequence ID" value="NZ_CAKJTG010000023.1"/>
</dbReference>
<dbReference type="GO" id="GO:0044781">
    <property type="term" value="P:bacterial-type flagellum organization"/>
    <property type="evidence" value="ECO:0007669"/>
    <property type="project" value="UniProtKB-KW"/>
</dbReference>
<reference evidence="9" key="1">
    <citation type="submission" date="2021-10" db="EMBL/GenBank/DDBJ databases">
        <authorList>
            <person name="Criscuolo A."/>
        </authorList>
    </citation>
    <scope>NUCLEOTIDE SEQUENCE</scope>
    <source>
        <strain evidence="9">CIP111885</strain>
    </source>
</reference>
<dbReference type="PANTHER" id="PTHR34982">
    <property type="entry name" value="YOP PROTEINS TRANSLOCATION PROTEIN L"/>
    <property type="match status" value="1"/>
</dbReference>